<dbReference type="InterPro" id="IPR005531">
    <property type="entry name" value="Asp23"/>
</dbReference>
<name>A0A7Y9LVD2_9MICC</name>
<evidence type="ECO:0000313" key="3">
    <source>
        <dbReference type="EMBL" id="NYE96324.1"/>
    </source>
</evidence>
<feature type="region of interest" description="Disordered" evidence="2">
    <location>
        <begin position="122"/>
        <end position="145"/>
    </location>
</feature>
<comment type="caution">
    <text evidence="3">The sequence shown here is derived from an EMBL/GenBank/DDBJ whole genome shotgun (WGS) entry which is preliminary data.</text>
</comment>
<sequence length="145" mass="14876">MSVATNSPASKSSAGKTTIEDAVVAKIVGIATREVTGVYALGGGAARALGAIRDAVGNTDLAQGVSVEVGEKQVAVDITMVVEYPNPLKGVADQVRSAVYQAVEKLVGLDVVEVNITISDIHIPSDDKPEDTSSAQQPSEGSRVE</sequence>
<dbReference type="Proteomes" id="UP000521748">
    <property type="component" value="Unassembled WGS sequence"/>
</dbReference>
<evidence type="ECO:0000256" key="1">
    <source>
        <dbReference type="ARBA" id="ARBA00005721"/>
    </source>
</evidence>
<organism evidence="3 4">
    <name type="scientific">Psychromicrobium silvestre</name>
    <dbReference type="NCBI Taxonomy" id="1645614"/>
    <lineage>
        <taxon>Bacteria</taxon>
        <taxon>Bacillati</taxon>
        <taxon>Actinomycetota</taxon>
        <taxon>Actinomycetes</taxon>
        <taxon>Micrococcales</taxon>
        <taxon>Micrococcaceae</taxon>
        <taxon>Psychromicrobium</taxon>
    </lineage>
</organism>
<dbReference type="AlphaFoldDB" id="A0A7Y9LVD2"/>
<dbReference type="PANTHER" id="PTHR34297:SF3">
    <property type="entry name" value="ALKALINE SHOCK PROTEIN 23"/>
    <property type="match status" value="1"/>
</dbReference>
<dbReference type="EMBL" id="JACBYQ010000002">
    <property type="protein sequence ID" value="NYE96324.1"/>
    <property type="molecule type" value="Genomic_DNA"/>
</dbReference>
<proteinExistence type="inferred from homology"/>
<comment type="similarity">
    <text evidence="1">Belongs to the asp23 family.</text>
</comment>
<protein>
    <submittedName>
        <fullName evidence="3">Putative alkaline shock family protein YloU</fullName>
    </submittedName>
</protein>
<keyword evidence="4" id="KW-1185">Reference proteome</keyword>
<dbReference type="Pfam" id="PF03780">
    <property type="entry name" value="Asp23"/>
    <property type="match status" value="1"/>
</dbReference>
<gene>
    <name evidence="3" type="ORF">FHU41_002574</name>
</gene>
<accession>A0A7Y9LVD2</accession>
<dbReference type="PANTHER" id="PTHR34297">
    <property type="entry name" value="HYPOTHETICAL CYTOSOLIC PROTEIN-RELATED"/>
    <property type="match status" value="1"/>
</dbReference>
<dbReference type="RefSeq" id="WP_179389990.1">
    <property type="nucleotide sequence ID" value="NZ_JACBYQ010000002.1"/>
</dbReference>
<evidence type="ECO:0000256" key="2">
    <source>
        <dbReference type="SAM" id="MobiDB-lite"/>
    </source>
</evidence>
<feature type="compositionally biased region" description="Polar residues" evidence="2">
    <location>
        <begin position="132"/>
        <end position="145"/>
    </location>
</feature>
<reference evidence="3 4" key="1">
    <citation type="submission" date="2020-07" db="EMBL/GenBank/DDBJ databases">
        <title>Sequencing the genomes of 1000 actinobacteria strains.</title>
        <authorList>
            <person name="Klenk H.-P."/>
        </authorList>
    </citation>
    <scope>NUCLEOTIDE SEQUENCE [LARGE SCALE GENOMIC DNA]</scope>
    <source>
        <strain evidence="3 4">DSM 102047</strain>
    </source>
</reference>
<evidence type="ECO:0000313" key="4">
    <source>
        <dbReference type="Proteomes" id="UP000521748"/>
    </source>
</evidence>